<organism evidence="1 2">
    <name type="scientific">Castilleja foliolosa</name>
    <dbReference type="NCBI Taxonomy" id="1961234"/>
    <lineage>
        <taxon>Eukaryota</taxon>
        <taxon>Viridiplantae</taxon>
        <taxon>Streptophyta</taxon>
        <taxon>Embryophyta</taxon>
        <taxon>Tracheophyta</taxon>
        <taxon>Spermatophyta</taxon>
        <taxon>Magnoliopsida</taxon>
        <taxon>eudicotyledons</taxon>
        <taxon>Gunneridae</taxon>
        <taxon>Pentapetalae</taxon>
        <taxon>asterids</taxon>
        <taxon>lamiids</taxon>
        <taxon>Lamiales</taxon>
        <taxon>Orobanchaceae</taxon>
        <taxon>Pedicularideae</taxon>
        <taxon>Castillejinae</taxon>
        <taxon>Castilleja</taxon>
    </lineage>
</organism>
<proteinExistence type="predicted"/>
<protein>
    <submittedName>
        <fullName evidence="1">Uncharacterized protein</fullName>
    </submittedName>
</protein>
<gene>
    <name evidence="1" type="ORF">CASFOL_028722</name>
</gene>
<keyword evidence="2" id="KW-1185">Reference proteome</keyword>
<dbReference type="EMBL" id="JAVIJP010000039">
    <property type="protein sequence ID" value="KAL3627359.1"/>
    <property type="molecule type" value="Genomic_DNA"/>
</dbReference>
<reference evidence="2" key="1">
    <citation type="journal article" date="2024" name="IScience">
        <title>Strigolactones Initiate the Formation of Haustorium-like Structures in Castilleja.</title>
        <authorList>
            <person name="Buerger M."/>
            <person name="Peterson D."/>
            <person name="Chory J."/>
        </authorList>
    </citation>
    <scope>NUCLEOTIDE SEQUENCE [LARGE SCALE GENOMIC DNA]</scope>
</reference>
<comment type="caution">
    <text evidence="1">The sequence shown here is derived from an EMBL/GenBank/DDBJ whole genome shotgun (WGS) entry which is preliminary data.</text>
</comment>
<dbReference type="Proteomes" id="UP001632038">
    <property type="component" value="Unassembled WGS sequence"/>
</dbReference>
<dbReference type="AlphaFoldDB" id="A0ABD3CCU4"/>
<sequence length="123" mass="13756">MTAMSLLLLINQPPELRTCPCSSSLTLMITLVILASRFPFEEIVNFIGIFRLFVNLHTLIGAIKVPEKLWILNGITGVIQIQRIVINFIHSGAHTEPTTSSSTSQYYHIFEAPQLLDSMVTEV</sequence>
<accession>A0ABD3CCU4</accession>
<evidence type="ECO:0000313" key="2">
    <source>
        <dbReference type="Proteomes" id="UP001632038"/>
    </source>
</evidence>
<evidence type="ECO:0000313" key="1">
    <source>
        <dbReference type="EMBL" id="KAL3627359.1"/>
    </source>
</evidence>
<name>A0ABD3CCU4_9LAMI</name>